<dbReference type="Gene3D" id="3.50.50.60">
    <property type="entry name" value="FAD/NAD(P)-binding domain"/>
    <property type="match status" value="1"/>
</dbReference>
<evidence type="ECO:0000256" key="6">
    <source>
        <dbReference type="RuleBase" id="RU003968"/>
    </source>
</evidence>
<dbReference type="KEGG" id="dpl:KGM_207080"/>
<dbReference type="InterPro" id="IPR007867">
    <property type="entry name" value="GMC_OxRtase_C"/>
</dbReference>
<evidence type="ECO:0000313" key="8">
    <source>
        <dbReference type="Proteomes" id="UP000007151"/>
    </source>
</evidence>
<dbReference type="OrthoDB" id="269227at2759"/>
<dbReference type="PANTHER" id="PTHR11552">
    <property type="entry name" value="GLUCOSE-METHANOL-CHOLINE GMC OXIDOREDUCTASE"/>
    <property type="match status" value="1"/>
</dbReference>
<keyword evidence="3 6" id="KW-0285">Flavoprotein</keyword>
<sequence>MQAAPECYIRMREYNIGCSLLLLVESRGFSYATQLSRAMGNFYRINALILLSALGLTANKWPPDTFIPNNGEFTADYVVVGAGTAGSIIGFRLTEDPNVDVVMVEAGDDPPTDAELPGLFFSLPKTKIDWNYTSEDDGYSAQYHRNKFVDLPSGKVLGGSSSLHHFYYLRGDAADFEDWVKASGNESWSLENLLPYFKKSERLEDKDISDSETGNLHGYSGEVGITRRVTELPEKYLQAFQEVGHPVVLDINGHHVKGFTQPLFFIAEKKRQSSAEGYLTRAKSRDNLHLVKNTIANRILFDSNNNAIGVECASLDGRVFKVFARKEVVISAGAFNTPKLLKLSGIGPRAELESFGIKVISDLPVGENLQDHLAVVLAHGLEKTNDTPSAPILNDFPLDTFVGLESIDPNQEKPDYLTLNLICRNNPECLSQLCSVVFGLNQDVCNQIMKAGEGREILVSILTVCRPVSTGRVLLKSSDPKDPPVIYTGFLSNKTDLENSARYIEDFIRVVESKYFKSVGGETLQPHLPNCSHLQWNTREYWKCYVLNMMDTTFHYSSTCPMGSVLDSQLRVRGVGRLRVGDASAMPNIVSSNINAAVMVLAEKLADLLKESGKQ</sequence>
<dbReference type="GO" id="GO:0050660">
    <property type="term" value="F:flavin adenine dinucleotide binding"/>
    <property type="evidence" value="ECO:0007669"/>
    <property type="project" value="InterPro"/>
</dbReference>
<dbReference type="eggNOG" id="KOG1238">
    <property type="taxonomic scope" value="Eukaryota"/>
</dbReference>
<dbReference type="InterPro" id="IPR036188">
    <property type="entry name" value="FAD/NAD-bd_sf"/>
</dbReference>
<dbReference type="EMBL" id="AGBW02007651">
    <property type="protein sequence ID" value="OWR55045.1"/>
    <property type="molecule type" value="Genomic_DNA"/>
</dbReference>
<dbReference type="GO" id="GO:0016614">
    <property type="term" value="F:oxidoreductase activity, acting on CH-OH group of donors"/>
    <property type="evidence" value="ECO:0007669"/>
    <property type="project" value="InterPro"/>
</dbReference>
<feature type="binding site" evidence="5">
    <location>
        <position position="156"/>
    </location>
    <ligand>
        <name>FAD</name>
        <dbReference type="ChEBI" id="CHEBI:57692"/>
    </ligand>
</feature>
<dbReference type="Pfam" id="PF05199">
    <property type="entry name" value="GMC_oxred_C"/>
    <property type="match status" value="1"/>
</dbReference>
<evidence type="ECO:0000256" key="5">
    <source>
        <dbReference type="PIRSR" id="PIRSR000137-2"/>
    </source>
</evidence>
<dbReference type="STRING" id="278856.A0A212FMS7"/>
<proteinExistence type="inferred from homology"/>
<dbReference type="AlphaFoldDB" id="A0A212FMS7"/>
<dbReference type="Proteomes" id="UP000007151">
    <property type="component" value="Unassembled WGS sequence"/>
</dbReference>
<keyword evidence="4 5" id="KW-0274">FAD</keyword>
<dbReference type="PROSITE" id="PS00623">
    <property type="entry name" value="GMC_OXRED_1"/>
    <property type="match status" value="1"/>
</dbReference>
<dbReference type="PANTHER" id="PTHR11552:SF147">
    <property type="entry name" value="CHOLINE DEHYDROGENASE, MITOCHONDRIAL"/>
    <property type="match status" value="1"/>
</dbReference>
<evidence type="ECO:0000256" key="4">
    <source>
        <dbReference type="ARBA" id="ARBA00022827"/>
    </source>
</evidence>
<dbReference type="Pfam" id="PF00732">
    <property type="entry name" value="GMC_oxred_N"/>
    <property type="match status" value="1"/>
</dbReference>
<evidence type="ECO:0000256" key="2">
    <source>
        <dbReference type="ARBA" id="ARBA00010790"/>
    </source>
</evidence>
<gene>
    <name evidence="7" type="ORF">KGM_207080</name>
</gene>
<name>A0A212FMS7_DANPL</name>
<dbReference type="PROSITE" id="PS00624">
    <property type="entry name" value="GMC_OXRED_2"/>
    <property type="match status" value="1"/>
</dbReference>
<comment type="caution">
    <text evidence="7">The sequence shown here is derived from an EMBL/GenBank/DDBJ whole genome shotgun (WGS) entry which is preliminary data.</text>
</comment>
<dbReference type="SUPFAM" id="SSF51905">
    <property type="entry name" value="FAD/NAD(P)-binding domain"/>
    <property type="match status" value="1"/>
</dbReference>
<dbReference type="Gene3D" id="3.30.560.10">
    <property type="entry name" value="Glucose Oxidase, domain 3"/>
    <property type="match status" value="1"/>
</dbReference>
<comment type="cofactor">
    <cofactor evidence="1 5">
        <name>FAD</name>
        <dbReference type="ChEBI" id="CHEBI:57692"/>
    </cofactor>
</comment>
<comment type="similarity">
    <text evidence="2 6">Belongs to the GMC oxidoreductase family.</text>
</comment>
<protein>
    <submittedName>
        <fullName evidence="7">Ecdysone oxidase</fullName>
    </submittedName>
</protein>
<dbReference type="InterPro" id="IPR000172">
    <property type="entry name" value="GMC_OxRdtase_N"/>
</dbReference>
<evidence type="ECO:0000256" key="1">
    <source>
        <dbReference type="ARBA" id="ARBA00001974"/>
    </source>
</evidence>
<dbReference type="InterPro" id="IPR012132">
    <property type="entry name" value="GMC_OxRdtase"/>
</dbReference>
<accession>A0A212FMS7</accession>
<evidence type="ECO:0000256" key="3">
    <source>
        <dbReference type="ARBA" id="ARBA00022630"/>
    </source>
</evidence>
<keyword evidence="8" id="KW-1185">Reference proteome</keyword>
<dbReference type="SUPFAM" id="SSF54373">
    <property type="entry name" value="FAD-linked reductases, C-terminal domain"/>
    <property type="match status" value="1"/>
</dbReference>
<dbReference type="PIRSF" id="PIRSF000137">
    <property type="entry name" value="Alcohol_oxidase"/>
    <property type="match status" value="1"/>
</dbReference>
<evidence type="ECO:0000313" key="7">
    <source>
        <dbReference type="EMBL" id="OWR55045.1"/>
    </source>
</evidence>
<dbReference type="SMR" id="A0A212FMS7"/>
<reference evidence="7 8" key="1">
    <citation type="journal article" date="2011" name="Cell">
        <title>The monarch butterfly genome yields insights into long-distance migration.</title>
        <authorList>
            <person name="Zhan S."/>
            <person name="Merlin C."/>
            <person name="Boore J.L."/>
            <person name="Reppert S.M."/>
        </authorList>
    </citation>
    <scope>NUCLEOTIDE SEQUENCE [LARGE SCALE GENOMIC DNA]</scope>
    <source>
        <strain evidence="7">F-2</strain>
    </source>
</reference>
<organism evidence="7 8">
    <name type="scientific">Danaus plexippus plexippus</name>
    <dbReference type="NCBI Taxonomy" id="278856"/>
    <lineage>
        <taxon>Eukaryota</taxon>
        <taxon>Metazoa</taxon>
        <taxon>Ecdysozoa</taxon>
        <taxon>Arthropoda</taxon>
        <taxon>Hexapoda</taxon>
        <taxon>Insecta</taxon>
        <taxon>Pterygota</taxon>
        <taxon>Neoptera</taxon>
        <taxon>Endopterygota</taxon>
        <taxon>Lepidoptera</taxon>
        <taxon>Glossata</taxon>
        <taxon>Ditrysia</taxon>
        <taxon>Papilionoidea</taxon>
        <taxon>Nymphalidae</taxon>
        <taxon>Danainae</taxon>
        <taxon>Danaini</taxon>
        <taxon>Danaina</taxon>
        <taxon>Danaus</taxon>
        <taxon>Danaus</taxon>
    </lineage>
</organism>